<dbReference type="PANTHER" id="PTHR13511:SF0">
    <property type="entry name" value="KXDL MOTIF-CONTAINING PROTEIN 1"/>
    <property type="match status" value="1"/>
</dbReference>
<feature type="region of interest" description="Disordered" evidence="2">
    <location>
        <begin position="79"/>
        <end position="103"/>
    </location>
</feature>
<comment type="caution">
    <text evidence="4">The sequence shown here is derived from an EMBL/GenBank/DDBJ whole genome shotgun (WGS) entry which is preliminary data.</text>
</comment>
<gene>
    <name evidence="4" type="ORF">NQ314_002917</name>
</gene>
<dbReference type="InterPro" id="IPR019371">
    <property type="entry name" value="KxDL_dom"/>
</dbReference>
<dbReference type="InterPro" id="IPR039843">
    <property type="entry name" value="KXD1-like"/>
</dbReference>
<organism evidence="4 5">
    <name type="scientific">Rhamnusium bicolor</name>
    <dbReference type="NCBI Taxonomy" id="1586634"/>
    <lineage>
        <taxon>Eukaryota</taxon>
        <taxon>Metazoa</taxon>
        <taxon>Ecdysozoa</taxon>
        <taxon>Arthropoda</taxon>
        <taxon>Hexapoda</taxon>
        <taxon>Insecta</taxon>
        <taxon>Pterygota</taxon>
        <taxon>Neoptera</taxon>
        <taxon>Endopterygota</taxon>
        <taxon>Coleoptera</taxon>
        <taxon>Polyphaga</taxon>
        <taxon>Cucujiformia</taxon>
        <taxon>Chrysomeloidea</taxon>
        <taxon>Cerambycidae</taxon>
        <taxon>Lepturinae</taxon>
        <taxon>Rhagiini</taxon>
        <taxon>Rhamnusium</taxon>
    </lineage>
</organism>
<feature type="compositionally biased region" description="Basic and acidic residues" evidence="2">
    <location>
        <begin position="94"/>
        <end position="103"/>
    </location>
</feature>
<dbReference type="EMBL" id="JANEYF010000856">
    <property type="protein sequence ID" value="KAJ8967410.1"/>
    <property type="molecule type" value="Genomic_DNA"/>
</dbReference>
<dbReference type="GO" id="GO:0032418">
    <property type="term" value="P:lysosome localization"/>
    <property type="evidence" value="ECO:0007669"/>
    <property type="project" value="TreeGrafter"/>
</dbReference>
<comment type="similarity">
    <text evidence="1">Belongs to the KXD1 family.</text>
</comment>
<evidence type="ECO:0000313" key="4">
    <source>
        <dbReference type="EMBL" id="KAJ8967410.1"/>
    </source>
</evidence>
<feature type="domain" description="KxDL" evidence="3">
    <location>
        <begin position="6"/>
        <end position="68"/>
    </location>
</feature>
<evidence type="ECO:0000256" key="1">
    <source>
        <dbReference type="ARBA" id="ARBA00005913"/>
    </source>
</evidence>
<reference evidence="4" key="1">
    <citation type="journal article" date="2023" name="Insect Mol. Biol.">
        <title>Genome sequencing provides insights into the evolution of gene families encoding plant cell wall-degrading enzymes in longhorned beetles.</title>
        <authorList>
            <person name="Shin N.R."/>
            <person name="Okamura Y."/>
            <person name="Kirsch R."/>
            <person name="Pauchet Y."/>
        </authorList>
    </citation>
    <scope>NUCLEOTIDE SEQUENCE</scope>
    <source>
        <strain evidence="4">RBIC_L_NR</strain>
    </source>
</reference>
<dbReference type="GO" id="GO:0099078">
    <property type="term" value="C:BORC complex"/>
    <property type="evidence" value="ECO:0007669"/>
    <property type="project" value="TreeGrafter"/>
</dbReference>
<evidence type="ECO:0000256" key="2">
    <source>
        <dbReference type="SAM" id="MobiDB-lite"/>
    </source>
</evidence>
<sequence length="136" mass="15601">MIGCKDLKKTNEMLTNCNALSASRLKTVGPEFKKHIQLLLETKKDLDYVFKKIRAIKSKLSTQYNEAFAEAVRSSFAEECEEDEGGNSRHRQKTVVEEASDNRRSLHIKSDALENTELNRRASSKHRCIKLVFILE</sequence>
<evidence type="ECO:0000313" key="5">
    <source>
        <dbReference type="Proteomes" id="UP001162156"/>
    </source>
</evidence>
<dbReference type="Pfam" id="PF10241">
    <property type="entry name" value="KxDL"/>
    <property type="match status" value="1"/>
</dbReference>
<dbReference type="AlphaFoldDB" id="A0AAV8ZQ58"/>
<keyword evidence="5" id="KW-1185">Reference proteome</keyword>
<dbReference type="Proteomes" id="UP001162156">
    <property type="component" value="Unassembled WGS sequence"/>
</dbReference>
<dbReference type="PANTHER" id="PTHR13511">
    <property type="entry name" value="KXDL MOTIF-CONTAINING PROTEIN 1"/>
    <property type="match status" value="1"/>
</dbReference>
<proteinExistence type="inferred from homology"/>
<protein>
    <recommendedName>
        <fullName evidence="3">KxDL domain-containing protein</fullName>
    </recommendedName>
</protein>
<evidence type="ECO:0000259" key="3">
    <source>
        <dbReference type="Pfam" id="PF10241"/>
    </source>
</evidence>
<name>A0AAV8ZQ58_9CUCU</name>
<accession>A0AAV8ZQ58</accession>